<accession>Q8MRD9</accession>
<sequence>MKFLKYDTIFTSSIHHIHQFSQPPKQNKIKVNFSERISQTRSVLKINHN</sequence>
<proteinExistence type="evidence at transcript level"/>
<protein>
    <submittedName>
        <fullName evidence="1">GM08821p</fullName>
    </submittedName>
</protein>
<reference evidence="1" key="1">
    <citation type="submission" date="2002-06" db="EMBL/GenBank/DDBJ databases">
        <authorList>
            <person name="Stapleton M."/>
            <person name="Brokstein P."/>
            <person name="Hong L."/>
            <person name="Agbayani A."/>
            <person name="Carlson J."/>
            <person name="Champe M."/>
            <person name="Chavez C."/>
            <person name="Dorsett V."/>
            <person name="Dresnek D."/>
            <person name="Farfan D."/>
            <person name="Frise E."/>
            <person name="George R."/>
            <person name="Gonzalez M."/>
            <person name="Guarin H."/>
            <person name="Kronmiller B."/>
            <person name="Li P."/>
            <person name="Liao G."/>
            <person name="Miranda A."/>
            <person name="Mungall C.J."/>
            <person name="Nunoo J."/>
            <person name="Pacleb J."/>
            <person name="Paragas V."/>
            <person name="Park S."/>
            <person name="Patel S."/>
            <person name="Phouanenavong S."/>
            <person name="Wan K."/>
            <person name="Yu C."/>
            <person name="Lewis S.E."/>
            <person name="Rubin G.M."/>
            <person name="Celniker S."/>
        </authorList>
    </citation>
    <scope>NUCLEOTIDE SEQUENCE</scope>
</reference>
<name>Q8MRD9_DROME</name>
<dbReference type="AlphaFoldDB" id="Q8MRD9"/>
<dbReference type="EMBL" id="AY121636">
    <property type="protein sequence ID" value="AAM51963.1"/>
    <property type="molecule type" value="mRNA"/>
</dbReference>
<organism evidence="1">
    <name type="scientific">Drosophila melanogaster</name>
    <name type="common">Fruit fly</name>
    <dbReference type="NCBI Taxonomy" id="7227"/>
    <lineage>
        <taxon>Eukaryota</taxon>
        <taxon>Metazoa</taxon>
        <taxon>Ecdysozoa</taxon>
        <taxon>Arthropoda</taxon>
        <taxon>Hexapoda</taxon>
        <taxon>Insecta</taxon>
        <taxon>Pterygota</taxon>
        <taxon>Neoptera</taxon>
        <taxon>Endopterygota</taxon>
        <taxon>Diptera</taxon>
        <taxon>Brachycera</taxon>
        <taxon>Muscomorpha</taxon>
        <taxon>Ephydroidea</taxon>
        <taxon>Drosophilidae</taxon>
        <taxon>Drosophila</taxon>
        <taxon>Sophophora</taxon>
    </lineage>
</organism>
<evidence type="ECO:0000313" key="1">
    <source>
        <dbReference type="EMBL" id="AAM51963.1"/>
    </source>
</evidence>